<feature type="region of interest" description="Disordered" evidence="1">
    <location>
        <begin position="226"/>
        <end position="291"/>
    </location>
</feature>
<feature type="compositionally biased region" description="Acidic residues" evidence="1">
    <location>
        <begin position="277"/>
        <end position="290"/>
    </location>
</feature>
<organism evidence="3">
    <name type="scientific">Sarcoptes scabiei</name>
    <name type="common">Itch mite</name>
    <name type="synonym">Acarus scabiei</name>
    <dbReference type="NCBI Taxonomy" id="52283"/>
    <lineage>
        <taxon>Eukaryota</taxon>
        <taxon>Metazoa</taxon>
        <taxon>Ecdysozoa</taxon>
        <taxon>Arthropoda</taxon>
        <taxon>Chelicerata</taxon>
        <taxon>Arachnida</taxon>
        <taxon>Acari</taxon>
        <taxon>Acariformes</taxon>
        <taxon>Sarcoptiformes</taxon>
        <taxon>Astigmata</taxon>
        <taxon>Psoroptidia</taxon>
        <taxon>Sarcoptoidea</taxon>
        <taxon>Sarcoptidae</taxon>
        <taxon>Sarcoptinae</taxon>
        <taxon>Sarcoptes</taxon>
    </lineage>
</organism>
<dbReference type="AlphaFoldDB" id="A0A834R3E9"/>
<proteinExistence type="predicted"/>
<reference evidence="5" key="1">
    <citation type="journal article" date="2020" name="PLoS Negl. Trop. Dis.">
        <title>High-quality nuclear genome for Sarcoptes scabiei-A critical resource for a neglected parasite.</title>
        <authorList>
            <person name="Korhonen P.K."/>
            <person name="Gasser R.B."/>
            <person name="Ma G."/>
            <person name="Wang T."/>
            <person name="Stroehlein A.J."/>
            <person name="Young N.D."/>
            <person name="Ang C.S."/>
            <person name="Fernando D.D."/>
            <person name="Lu H.C."/>
            <person name="Taylor S."/>
            <person name="Reynolds S.L."/>
            <person name="Mofiz E."/>
            <person name="Najaraj S.H."/>
            <person name="Gowda H."/>
            <person name="Madugundu A."/>
            <person name="Renuse S."/>
            <person name="Holt D."/>
            <person name="Pandey A."/>
            <person name="Papenfuss A.T."/>
            <person name="Fischer K."/>
        </authorList>
    </citation>
    <scope>NUCLEOTIDE SEQUENCE [LARGE SCALE GENOMIC DNA]</scope>
</reference>
<dbReference type="Proteomes" id="UP000070412">
    <property type="component" value="Unassembled WGS sequence"/>
</dbReference>
<gene>
    <name evidence="3" type="ORF">SSS_5182</name>
</gene>
<evidence type="ECO:0000256" key="2">
    <source>
        <dbReference type="SAM" id="Phobius"/>
    </source>
</evidence>
<evidence type="ECO:0000256" key="1">
    <source>
        <dbReference type="SAM" id="MobiDB-lite"/>
    </source>
</evidence>
<evidence type="ECO:0000313" key="5">
    <source>
        <dbReference type="Proteomes" id="UP000070412"/>
    </source>
</evidence>
<feature type="compositionally biased region" description="Basic and acidic residues" evidence="1">
    <location>
        <begin position="226"/>
        <end position="243"/>
    </location>
</feature>
<accession>A0A834R3E9</accession>
<reference evidence="3" key="2">
    <citation type="submission" date="2020-01" db="EMBL/GenBank/DDBJ databases">
        <authorList>
            <person name="Korhonen P.K.K."/>
            <person name="Guangxu M.G."/>
            <person name="Wang T.W."/>
            <person name="Stroehlein A.J.S."/>
            <person name="Young N.D."/>
            <person name="Ang C.-S.A."/>
            <person name="Fernando D.W.F."/>
            <person name="Lu H.L."/>
            <person name="Taylor S.T."/>
            <person name="Ehtesham M.E.M."/>
            <person name="Najaraj S.H.N."/>
            <person name="Harsha G.H.G."/>
            <person name="Madugundu A.M."/>
            <person name="Renuse S.R."/>
            <person name="Holt D.H."/>
            <person name="Pandey A.P."/>
            <person name="Papenfuss A.P."/>
            <person name="Gasser R.B.G."/>
            <person name="Fischer K.F."/>
        </authorList>
    </citation>
    <scope>NUCLEOTIDE SEQUENCE</scope>
    <source>
        <strain evidence="3">SSS_KF_BRIS2020</strain>
    </source>
</reference>
<dbReference type="EnsemblMetazoa" id="SSS_5182s_mrna">
    <property type="protein sequence ID" value="KAF7488899.1"/>
    <property type="gene ID" value="SSS_5182"/>
</dbReference>
<dbReference type="EMBL" id="WVUK01000065">
    <property type="protein sequence ID" value="KAF7488899.1"/>
    <property type="molecule type" value="Genomic_DNA"/>
</dbReference>
<keyword evidence="2" id="KW-0812">Transmembrane</keyword>
<keyword evidence="2" id="KW-0472">Membrane</keyword>
<keyword evidence="5" id="KW-1185">Reference proteome</keyword>
<keyword evidence="2" id="KW-1133">Transmembrane helix</keyword>
<feature type="compositionally biased region" description="Basic and acidic residues" evidence="1">
    <location>
        <begin position="260"/>
        <end position="276"/>
    </location>
</feature>
<feature type="compositionally biased region" description="Polar residues" evidence="1">
    <location>
        <begin position="244"/>
        <end position="256"/>
    </location>
</feature>
<evidence type="ECO:0000313" key="3">
    <source>
        <dbReference type="EMBL" id="KAF7488899.1"/>
    </source>
</evidence>
<reference evidence="4" key="3">
    <citation type="submission" date="2022-06" db="UniProtKB">
        <authorList>
            <consortium name="EnsemblMetazoa"/>
        </authorList>
    </citation>
    <scope>IDENTIFICATION</scope>
</reference>
<sequence length="401" mass="45868">MRRMAKMISSKMCDMIRSWIILILFAMIVNNRTRIFSFSIEISSSEKNYIKKFLISAEIKKVQIVPMEFELNDRGRNHSPKLLNLSEWDHHSNASPTLAFESSPMIRLVMLASIIDDNQLELENFSFEQFSMPNDFDPNRFESKPPTLSSTKRVTSKSKAIKPKTVEANLSINSIDTLEQRSSVHKFPKQCTTIIVALACIGLFLFSILSLSLIIMKKRQQSNHSFLEEQRQEQQNKHQKCQDKQQSCESLNSIRSIGNGKEDDNQFDDHINRFNEGDEVEDDEFDDSDGDDKAIGIDDGHLVAIEILKNFDDNRSNENKIIGKLNQSSLMAPRKSSLKKSLRSDQLAGSFGDQRKITIKTIDGEFSIQNLAYSDYGFSIDRNQKTRSKSVVSFNEKISIK</sequence>
<protein>
    <submittedName>
        <fullName evidence="3 4">Uncharacterized protein</fullName>
    </submittedName>
</protein>
<evidence type="ECO:0000313" key="4">
    <source>
        <dbReference type="EnsemblMetazoa" id="KAF7488899.1"/>
    </source>
</evidence>
<feature type="transmembrane region" description="Helical" evidence="2">
    <location>
        <begin position="194"/>
        <end position="216"/>
    </location>
</feature>
<name>A0A834R3E9_SARSC</name>